<feature type="domain" description="Peptidase M20 dimerisation" evidence="6">
    <location>
        <begin position="167"/>
        <end position="258"/>
    </location>
</feature>
<dbReference type="InterPro" id="IPR036264">
    <property type="entry name" value="Bact_exopeptidase_dim_dom"/>
</dbReference>
<sequence length="347" mass="37150">MAIDPIELTKQLVNIESTTYHEGLAGAFLYEYLGAQRYEVERTAVEQPDRTSTPGAGGGERFNVYAALPGVTPDVVLSTHMDTVPPFFGCIEDDEFLYGRGSCDAKGIIAAQVAAADRLRDGGVKVGLLFVVGEERDSAGAAKANLSPKGSRFLINGEPTDNRLALASKGALRVELRAKGRMAHSAYPELGESAIDKLIEALHDVLALPLPIEPEIGPSTLNIGLIDGGRAPNVIADTAEAHILVRLVGPSDEVRRSIVATVGNRADVEFSLDLPFVRMRKVGNLPTMIAKFTTDIPKLTAWGEPFLLGPGSIHVAHTPQERVAKRELLDAVDHYVELATSLVQNGS</sequence>
<dbReference type="Gene3D" id="3.40.630.10">
    <property type="entry name" value="Zn peptidases"/>
    <property type="match status" value="1"/>
</dbReference>
<dbReference type="SUPFAM" id="SSF55031">
    <property type="entry name" value="Bacterial exopeptidase dimerisation domain"/>
    <property type="match status" value="1"/>
</dbReference>
<dbReference type="GO" id="GO:0046872">
    <property type="term" value="F:metal ion binding"/>
    <property type="evidence" value="ECO:0007669"/>
    <property type="project" value="UniProtKB-KW"/>
</dbReference>
<accession>A0A7Y9NML8</accession>
<dbReference type="EC" id="3.5.1.16" evidence="7"/>
<dbReference type="Gene3D" id="3.30.70.360">
    <property type="match status" value="1"/>
</dbReference>
<keyword evidence="5" id="KW-0862">Zinc</keyword>
<evidence type="ECO:0000256" key="1">
    <source>
        <dbReference type="ARBA" id="ARBA00001947"/>
    </source>
</evidence>
<dbReference type="AlphaFoldDB" id="A0A7Y9NML8"/>
<dbReference type="SUPFAM" id="SSF53187">
    <property type="entry name" value="Zn-dependent exopeptidases"/>
    <property type="match status" value="1"/>
</dbReference>
<dbReference type="EMBL" id="JACCCV010000002">
    <property type="protein sequence ID" value="NYF52150.1"/>
    <property type="molecule type" value="Genomic_DNA"/>
</dbReference>
<protein>
    <submittedName>
        <fullName evidence="7">Acetylornithine deacetylase</fullName>
        <ecNumber evidence="7">3.5.1.16</ecNumber>
    </submittedName>
</protein>
<evidence type="ECO:0000259" key="6">
    <source>
        <dbReference type="Pfam" id="PF07687"/>
    </source>
</evidence>
<dbReference type="PANTHER" id="PTHR43808:SF8">
    <property type="entry name" value="PEPTIDASE M20 DIMERISATION DOMAIN-CONTAINING PROTEIN"/>
    <property type="match status" value="1"/>
</dbReference>
<evidence type="ECO:0000256" key="2">
    <source>
        <dbReference type="ARBA" id="ARBA00006247"/>
    </source>
</evidence>
<dbReference type="Pfam" id="PF07687">
    <property type="entry name" value="M20_dimer"/>
    <property type="match status" value="1"/>
</dbReference>
<keyword evidence="3" id="KW-0479">Metal-binding</keyword>
<comment type="similarity">
    <text evidence="2">Belongs to the peptidase M20A family.</text>
</comment>
<evidence type="ECO:0000256" key="4">
    <source>
        <dbReference type="ARBA" id="ARBA00022801"/>
    </source>
</evidence>
<dbReference type="InterPro" id="IPR050072">
    <property type="entry name" value="Peptidase_M20A"/>
</dbReference>
<gene>
    <name evidence="7" type="ORF">HDF12_002549</name>
</gene>
<reference evidence="7 8" key="1">
    <citation type="submission" date="2020-07" db="EMBL/GenBank/DDBJ databases">
        <title>Genomic Encyclopedia of Type Strains, Phase IV (KMG-V): Genome sequencing to study the core and pangenomes of soil and plant-associated prokaryotes.</title>
        <authorList>
            <person name="Whitman W."/>
        </authorList>
    </citation>
    <scope>NUCLEOTIDE SEQUENCE [LARGE SCALE GENOMIC DNA]</scope>
    <source>
        <strain evidence="7 8">M8UP30</strain>
    </source>
</reference>
<evidence type="ECO:0000313" key="7">
    <source>
        <dbReference type="EMBL" id="NYF52150.1"/>
    </source>
</evidence>
<dbReference type="InterPro" id="IPR011650">
    <property type="entry name" value="Peptidase_M20_dimer"/>
</dbReference>
<comment type="cofactor">
    <cofactor evidence="1">
        <name>Zn(2+)</name>
        <dbReference type="ChEBI" id="CHEBI:29105"/>
    </cofactor>
</comment>
<proteinExistence type="inferred from homology"/>
<evidence type="ECO:0000256" key="5">
    <source>
        <dbReference type="ARBA" id="ARBA00022833"/>
    </source>
</evidence>
<comment type="caution">
    <text evidence="7">The sequence shown here is derived from an EMBL/GenBank/DDBJ whole genome shotgun (WGS) entry which is preliminary data.</text>
</comment>
<dbReference type="PANTHER" id="PTHR43808">
    <property type="entry name" value="ACETYLORNITHINE DEACETYLASE"/>
    <property type="match status" value="1"/>
</dbReference>
<keyword evidence="4 7" id="KW-0378">Hydrolase</keyword>
<dbReference type="Proteomes" id="UP000534186">
    <property type="component" value="Unassembled WGS sequence"/>
</dbReference>
<organism evidence="7 8">
    <name type="scientific">Tunturiibacter lichenicola</name>
    <dbReference type="NCBI Taxonomy" id="2051959"/>
    <lineage>
        <taxon>Bacteria</taxon>
        <taxon>Pseudomonadati</taxon>
        <taxon>Acidobacteriota</taxon>
        <taxon>Terriglobia</taxon>
        <taxon>Terriglobales</taxon>
        <taxon>Acidobacteriaceae</taxon>
        <taxon>Tunturiibacter</taxon>
    </lineage>
</organism>
<dbReference type="GO" id="GO:0008777">
    <property type="term" value="F:acetylornithine deacetylase activity"/>
    <property type="evidence" value="ECO:0007669"/>
    <property type="project" value="UniProtKB-EC"/>
</dbReference>
<evidence type="ECO:0000256" key="3">
    <source>
        <dbReference type="ARBA" id="ARBA00022723"/>
    </source>
</evidence>
<name>A0A7Y9NML8_9BACT</name>
<evidence type="ECO:0000313" key="8">
    <source>
        <dbReference type="Proteomes" id="UP000534186"/>
    </source>
</evidence>